<reference evidence="7" key="1">
    <citation type="submission" date="2024-06" db="EMBL/GenBank/DDBJ databases">
        <title>Multi-omics analyses provide insights into the biosynthesis of the anticancer antibiotic pleurotin in Hohenbuehelia grisea.</title>
        <authorList>
            <person name="Weaver J.A."/>
            <person name="Alberti F."/>
        </authorList>
    </citation>
    <scope>NUCLEOTIDE SEQUENCE [LARGE SCALE GENOMIC DNA]</scope>
    <source>
        <strain evidence="7">T-177</strain>
    </source>
</reference>
<dbReference type="InterPro" id="IPR001680">
    <property type="entry name" value="WD40_rpt"/>
</dbReference>
<keyword evidence="7" id="KW-1185">Reference proteome</keyword>
<feature type="repeat" description="WD" evidence="3">
    <location>
        <begin position="597"/>
        <end position="641"/>
    </location>
</feature>
<protein>
    <recommendedName>
        <fullName evidence="5">T6SS Phospholipase effector Tle1-like catalytic domain-containing protein</fullName>
    </recommendedName>
</protein>
<evidence type="ECO:0000256" key="4">
    <source>
        <dbReference type="SAM" id="MobiDB-lite"/>
    </source>
</evidence>
<evidence type="ECO:0000313" key="7">
    <source>
        <dbReference type="Proteomes" id="UP001556367"/>
    </source>
</evidence>
<evidence type="ECO:0000259" key="5">
    <source>
        <dbReference type="Pfam" id="PF09994"/>
    </source>
</evidence>
<dbReference type="Pfam" id="PF09994">
    <property type="entry name" value="T6SS_Tle1-like_cat"/>
    <property type="match status" value="1"/>
</dbReference>
<feature type="repeat" description="WD" evidence="3">
    <location>
        <begin position="650"/>
        <end position="691"/>
    </location>
</feature>
<dbReference type="SUPFAM" id="SSF50998">
    <property type="entry name" value="Quinoprotein alcohol dehydrogenase-like"/>
    <property type="match status" value="1"/>
</dbReference>
<dbReference type="InterPro" id="IPR053299">
    <property type="entry name" value="ASTRA_WD_repeat"/>
</dbReference>
<feature type="compositionally biased region" description="Polar residues" evidence="4">
    <location>
        <begin position="1"/>
        <end position="22"/>
    </location>
</feature>
<dbReference type="InterPro" id="IPR019775">
    <property type="entry name" value="WD40_repeat_CS"/>
</dbReference>
<feature type="repeat" description="WD" evidence="3">
    <location>
        <begin position="736"/>
        <end position="777"/>
    </location>
</feature>
<dbReference type="PRINTS" id="PR00320">
    <property type="entry name" value="GPROTEINBRPT"/>
</dbReference>
<organism evidence="6 7">
    <name type="scientific">Hohenbuehelia grisea</name>
    <dbReference type="NCBI Taxonomy" id="104357"/>
    <lineage>
        <taxon>Eukaryota</taxon>
        <taxon>Fungi</taxon>
        <taxon>Dikarya</taxon>
        <taxon>Basidiomycota</taxon>
        <taxon>Agaricomycotina</taxon>
        <taxon>Agaricomycetes</taxon>
        <taxon>Agaricomycetidae</taxon>
        <taxon>Agaricales</taxon>
        <taxon>Pleurotineae</taxon>
        <taxon>Pleurotaceae</taxon>
        <taxon>Hohenbuehelia</taxon>
    </lineage>
</organism>
<dbReference type="PROSITE" id="PS00678">
    <property type="entry name" value="WD_REPEATS_1"/>
    <property type="match status" value="5"/>
</dbReference>
<keyword evidence="2" id="KW-0677">Repeat</keyword>
<dbReference type="PROSITE" id="PS50294">
    <property type="entry name" value="WD_REPEATS_REGION"/>
    <property type="match status" value="7"/>
</dbReference>
<comment type="caution">
    <text evidence="6">The sequence shown here is derived from an EMBL/GenBank/DDBJ whole genome shotgun (WGS) entry which is preliminary data.</text>
</comment>
<feature type="repeat" description="WD" evidence="3">
    <location>
        <begin position="778"/>
        <end position="819"/>
    </location>
</feature>
<dbReference type="CDD" id="cd00200">
    <property type="entry name" value="WD40"/>
    <property type="match status" value="1"/>
</dbReference>
<dbReference type="InterPro" id="IPR011047">
    <property type="entry name" value="Quinoprotein_ADH-like_sf"/>
</dbReference>
<dbReference type="InterPro" id="IPR018712">
    <property type="entry name" value="Tle1-like_cat"/>
</dbReference>
<dbReference type="Gene3D" id="2.130.10.10">
    <property type="entry name" value="YVTN repeat-like/Quinoprotein amine dehydrogenase"/>
    <property type="match status" value="3"/>
</dbReference>
<dbReference type="SMART" id="SM00320">
    <property type="entry name" value="WD40"/>
    <property type="match status" value="7"/>
</dbReference>
<dbReference type="PROSITE" id="PS50082">
    <property type="entry name" value="WD_REPEATS_2"/>
    <property type="match status" value="7"/>
</dbReference>
<evidence type="ECO:0000256" key="2">
    <source>
        <dbReference type="ARBA" id="ARBA00022737"/>
    </source>
</evidence>
<dbReference type="Pfam" id="PF00400">
    <property type="entry name" value="WD40"/>
    <property type="match status" value="7"/>
</dbReference>
<gene>
    <name evidence="6" type="ORF">HGRIS_006726</name>
</gene>
<evidence type="ECO:0000256" key="1">
    <source>
        <dbReference type="ARBA" id="ARBA00022574"/>
    </source>
</evidence>
<dbReference type="PANTHER" id="PTHR44156">
    <property type="entry name" value="SUPERNUMERARY LIMBS, ISOFORM B-RELATED"/>
    <property type="match status" value="1"/>
</dbReference>
<feature type="domain" description="T6SS Phospholipase effector Tle1-like catalytic" evidence="5">
    <location>
        <begin position="54"/>
        <end position="326"/>
    </location>
</feature>
<accession>A0ABR3J9U3</accession>
<dbReference type="InterPro" id="IPR015943">
    <property type="entry name" value="WD40/YVTN_repeat-like_dom_sf"/>
</dbReference>
<feature type="repeat" description="WD" evidence="3">
    <location>
        <begin position="554"/>
        <end position="595"/>
    </location>
</feature>
<sequence length="869" mass="95956">MSQNSSPTYTATPTFSEASTIPETPEMLPDPSADEEPKGSTFNCQHKYSTLNLVCLDGTANQFGEKNTNVVELYSRLEKSPEQLTYYDSGIGTYAKPSYASFRYWKQMLNHTVDMAIAWNFERIVLSAYEWLSENYQDGAQIFIFGFSRGAYQARVIAGMIEKVGLLHKGNTNQIAFAYELYTATTESSARESHDEKEKKRAKRKSFENAKAERLCRRFKETLSRRDVKVHFIGAWDTVSSVGIIRQPSLPETTAGMKHVCAFRHALALDERRVKFLPEYADGGAGPCGEGDVKEVWFAGSHSDIGGGNVANMDLDKFGPALRWMTYEAIGYGLKTVPYTHKWATMHPIESLTPIWKVVECLPLRHLSYKGKEGKTKRPHLGGSRIVQEGQQIHASVFESIGKEAYIPAARIHDRKRWQDAHIWREEVIELDPYTSANAFLSGHMESQSIELSDAHTDALVVIIQKAHGLRSIVEFPGSLDALFAALEVECSKSGPISESQQIKINALVTALAAFPPQPQDSRKYSYLQLRHLVSMMSPLKVHTLKQIQHNLGFPGHPRAVWCISVSPDSKHIASGSRDATIRVWDINTGGDVIAPFKGHRGLVKSIQYSPNGEHIVSYGGGPDDGTIRVWDAQTGEQVIRPIAVEEAPGPRHRDWLGGIGVAPDGSKIVCGSSNKTVQVWDARTGEEVMESLKGHERPISSVVVSPDGSLIASGSYDHTIRIWDATTGDLVVEPLTGHTDWVFTVAFSPDSRHVVSGSKDKTIRVWNVQTGGEEMKLEGHTDWVWSVAVSPDGSRIVSGSEDRTIRIWDAQTGQEVMQPLRGHVAAALCIAITPDGTRVVSGSGSSDKSIRVWDLKSGQQLIGPQQPS</sequence>
<feature type="repeat" description="WD" evidence="3">
    <location>
        <begin position="821"/>
        <end position="864"/>
    </location>
</feature>
<proteinExistence type="predicted"/>
<dbReference type="InterPro" id="IPR020472">
    <property type="entry name" value="WD40_PAC1"/>
</dbReference>
<dbReference type="Proteomes" id="UP001556367">
    <property type="component" value="Unassembled WGS sequence"/>
</dbReference>
<feature type="repeat" description="WD" evidence="3">
    <location>
        <begin position="693"/>
        <end position="734"/>
    </location>
</feature>
<evidence type="ECO:0000313" key="6">
    <source>
        <dbReference type="EMBL" id="KAL0952458.1"/>
    </source>
</evidence>
<evidence type="ECO:0000256" key="3">
    <source>
        <dbReference type="PROSITE-ProRule" id="PRU00221"/>
    </source>
</evidence>
<name>A0ABR3J9U3_9AGAR</name>
<keyword evidence="1 3" id="KW-0853">WD repeat</keyword>
<feature type="region of interest" description="Disordered" evidence="4">
    <location>
        <begin position="1"/>
        <end position="41"/>
    </location>
</feature>
<dbReference type="EMBL" id="JASNQZ010000010">
    <property type="protein sequence ID" value="KAL0952458.1"/>
    <property type="molecule type" value="Genomic_DNA"/>
</dbReference>